<dbReference type="EMBL" id="BQNB010015127">
    <property type="protein sequence ID" value="GJT36328.1"/>
    <property type="molecule type" value="Genomic_DNA"/>
</dbReference>
<dbReference type="Gene3D" id="3.30.420.10">
    <property type="entry name" value="Ribonuclease H-like superfamily/Ribonuclease H"/>
    <property type="match status" value="1"/>
</dbReference>
<name>A0ABQ5DDG2_9ASTR</name>
<organism evidence="2 3">
    <name type="scientific">Tanacetum coccineum</name>
    <dbReference type="NCBI Taxonomy" id="301880"/>
    <lineage>
        <taxon>Eukaryota</taxon>
        <taxon>Viridiplantae</taxon>
        <taxon>Streptophyta</taxon>
        <taxon>Embryophyta</taxon>
        <taxon>Tracheophyta</taxon>
        <taxon>Spermatophyta</taxon>
        <taxon>Magnoliopsida</taxon>
        <taxon>eudicotyledons</taxon>
        <taxon>Gunneridae</taxon>
        <taxon>Pentapetalae</taxon>
        <taxon>asterids</taxon>
        <taxon>campanulids</taxon>
        <taxon>Asterales</taxon>
        <taxon>Asteraceae</taxon>
        <taxon>Asteroideae</taxon>
        <taxon>Anthemideae</taxon>
        <taxon>Anthemidinae</taxon>
        <taxon>Tanacetum</taxon>
    </lineage>
</organism>
<dbReference type="Gene3D" id="3.30.70.270">
    <property type="match status" value="1"/>
</dbReference>
<dbReference type="Pfam" id="PF00078">
    <property type="entry name" value="RVT_1"/>
    <property type="match status" value="1"/>
</dbReference>
<keyword evidence="2" id="KW-0548">Nucleotidyltransferase</keyword>
<keyword evidence="3" id="KW-1185">Reference proteome</keyword>
<dbReference type="SUPFAM" id="SSF53098">
    <property type="entry name" value="Ribonuclease H-like"/>
    <property type="match status" value="1"/>
</dbReference>
<accession>A0ABQ5DDG2</accession>
<feature type="domain" description="Integrase catalytic" evidence="1">
    <location>
        <begin position="99"/>
        <end position="272"/>
    </location>
</feature>
<proteinExistence type="predicted"/>
<evidence type="ECO:0000313" key="2">
    <source>
        <dbReference type="EMBL" id="GJT36328.1"/>
    </source>
</evidence>
<dbReference type="InterPro" id="IPR000477">
    <property type="entry name" value="RT_dom"/>
</dbReference>
<dbReference type="InterPro" id="IPR012337">
    <property type="entry name" value="RNaseH-like_sf"/>
</dbReference>
<dbReference type="SUPFAM" id="SSF56672">
    <property type="entry name" value="DNA/RNA polymerases"/>
    <property type="match status" value="1"/>
</dbReference>
<reference evidence="2" key="2">
    <citation type="submission" date="2022-01" db="EMBL/GenBank/DDBJ databases">
        <authorList>
            <person name="Yamashiro T."/>
            <person name="Shiraishi A."/>
            <person name="Satake H."/>
            <person name="Nakayama K."/>
        </authorList>
    </citation>
    <scope>NUCLEOTIDE SEQUENCE</scope>
</reference>
<dbReference type="PROSITE" id="PS50994">
    <property type="entry name" value="INTEGRASE"/>
    <property type="match status" value="1"/>
</dbReference>
<sequence>MEKIFSRRHLGRDMDTLSLRLCLFGLTNAPTVLLDLMNRVCKPYLDKFLIVFIDDILIYSKSKEDHEVRLKLVLELLKKEKLRIGSKANVVADALSRRERVKPKRVRAMAMTIQSVVKRMILAAQSEPFKEENTTAEMLRGLDQLMKMKEDGDYKMEKLARLYIDEIVAGHGVPVSIISDRDGRFTSRVLANIIRSIGTRLDMGTAYHPLTDGQSERTIQTLEDKLRASPVLWAEIRESELIGPELVQETTDKKCLADANLHVHLEEIKVDKILCFVEEPVEIIDREVKSLKCSRILIVKVHWNLKRGHEDFIKTRYPHMLVGQAIIGSTK</sequence>
<dbReference type="Proteomes" id="UP001151760">
    <property type="component" value="Unassembled WGS sequence"/>
</dbReference>
<dbReference type="GO" id="GO:0003964">
    <property type="term" value="F:RNA-directed DNA polymerase activity"/>
    <property type="evidence" value="ECO:0007669"/>
    <property type="project" value="UniProtKB-KW"/>
</dbReference>
<keyword evidence="2" id="KW-0808">Transferase</keyword>
<protein>
    <submittedName>
        <fullName evidence="2">Reverse transcriptase domain-containing protein</fullName>
    </submittedName>
</protein>
<dbReference type="InterPro" id="IPR001584">
    <property type="entry name" value="Integrase_cat-core"/>
</dbReference>
<evidence type="ECO:0000313" key="3">
    <source>
        <dbReference type="Proteomes" id="UP001151760"/>
    </source>
</evidence>
<evidence type="ECO:0000259" key="1">
    <source>
        <dbReference type="PROSITE" id="PS50994"/>
    </source>
</evidence>
<reference evidence="2" key="1">
    <citation type="journal article" date="2022" name="Int. J. Mol. Sci.">
        <title>Draft Genome of Tanacetum Coccineum: Genomic Comparison of Closely Related Tanacetum-Family Plants.</title>
        <authorList>
            <person name="Yamashiro T."/>
            <person name="Shiraishi A."/>
            <person name="Nakayama K."/>
            <person name="Satake H."/>
        </authorList>
    </citation>
    <scope>NUCLEOTIDE SEQUENCE</scope>
</reference>
<dbReference type="InterPro" id="IPR043502">
    <property type="entry name" value="DNA/RNA_pol_sf"/>
</dbReference>
<dbReference type="PANTHER" id="PTHR24559:SF427">
    <property type="entry name" value="RNA-DIRECTED DNA POLYMERASE"/>
    <property type="match status" value="1"/>
</dbReference>
<dbReference type="InterPro" id="IPR053134">
    <property type="entry name" value="RNA-dir_DNA_polymerase"/>
</dbReference>
<keyword evidence="2" id="KW-0695">RNA-directed DNA polymerase</keyword>
<dbReference type="PANTHER" id="PTHR24559">
    <property type="entry name" value="TRANSPOSON TY3-I GAG-POL POLYPROTEIN"/>
    <property type="match status" value="1"/>
</dbReference>
<dbReference type="InterPro" id="IPR036397">
    <property type="entry name" value="RNaseH_sf"/>
</dbReference>
<dbReference type="InterPro" id="IPR043128">
    <property type="entry name" value="Rev_trsase/Diguanyl_cyclase"/>
</dbReference>
<comment type="caution">
    <text evidence="2">The sequence shown here is derived from an EMBL/GenBank/DDBJ whole genome shotgun (WGS) entry which is preliminary data.</text>
</comment>
<gene>
    <name evidence="2" type="ORF">Tco_0926747</name>
</gene>